<sequence>MDTKESRYDKLNLEDIYYYQLFQNEIFDSSSLAVHTWNLVIIQEYFQFLDLEIIVMITFFSLIGFYHFIFFEFKYFESLKIQFLKVNEYYNRYIPNETLQKQKIMRSEFLRKGVIRK</sequence>
<organism evidence="2 3">
    <name type="scientific">Paramecium sonneborni</name>
    <dbReference type="NCBI Taxonomy" id="65129"/>
    <lineage>
        <taxon>Eukaryota</taxon>
        <taxon>Sar</taxon>
        <taxon>Alveolata</taxon>
        <taxon>Ciliophora</taxon>
        <taxon>Intramacronucleata</taxon>
        <taxon>Oligohymenophorea</taxon>
        <taxon>Peniculida</taxon>
        <taxon>Parameciidae</taxon>
        <taxon>Paramecium</taxon>
    </lineage>
</organism>
<dbReference type="EMBL" id="CAJJDN010000080">
    <property type="protein sequence ID" value="CAD8103334.1"/>
    <property type="molecule type" value="Genomic_DNA"/>
</dbReference>
<keyword evidence="1" id="KW-0472">Membrane</keyword>
<dbReference type="AlphaFoldDB" id="A0A8S1PKQ6"/>
<evidence type="ECO:0000313" key="2">
    <source>
        <dbReference type="EMBL" id="CAD8103334.1"/>
    </source>
</evidence>
<keyword evidence="1" id="KW-0812">Transmembrane</keyword>
<keyword evidence="3" id="KW-1185">Reference proteome</keyword>
<accession>A0A8S1PKQ6</accession>
<evidence type="ECO:0000256" key="1">
    <source>
        <dbReference type="SAM" id="Phobius"/>
    </source>
</evidence>
<name>A0A8S1PKQ6_9CILI</name>
<reference evidence="2" key="1">
    <citation type="submission" date="2021-01" db="EMBL/GenBank/DDBJ databases">
        <authorList>
            <consortium name="Genoscope - CEA"/>
            <person name="William W."/>
        </authorList>
    </citation>
    <scope>NUCLEOTIDE SEQUENCE</scope>
</reference>
<protein>
    <submittedName>
        <fullName evidence="2">Uncharacterized protein</fullName>
    </submittedName>
</protein>
<proteinExistence type="predicted"/>
<comment type="caution">
    <text evidence="2">The sequence shown here is derived from an EMBL/GenBank/DDBJ whole genome shotgun (WGS) entry which is preliminary data.</text>
</comment>
<dbReference type="OrthoDB" id="315594at2759"/>
<evidence type="ECO:0000313" key="3">
    <source>
        <dbReference type="Proteomes" id="UP000692954"/>
    </source>
</evidence>
<feature type="transmembrane region" description="Helical" evidence="1">
    <location>
        <begin position="53"/>
        <end position="71"/>
    </location>
</feature>
<dbReference type="Proteomes" id="UP000692954">
    <property type="component" value="Unassembled WGS sequence"/>
</dbReference>
<keyword evidence="1" id="KW-1133">Transmembrane helix</keyword>
<gene>
    <name evidence="2" type="ORF">PSON_ATCC_30995.1.T0800038</name>
</gene>